<keyword evidence="3" id="KW-0812">Transmembrane</keyword>
<dbReference type="PROSITE" id="PS50923">
    <property type="entry name" value="SUSHI"/>
    <property type="match status" value="1"/>
</dbReference>
<evidence type="ECO:0000256" key="3">
    <source>
        <dbReference type="ARBA" id="ARBA00022692"/>
    </source>
</evidence>
<accession>A0A6I8V3J0</accession>
<feature type="signal peptide" evidence="10">
    <location>
        <begin position="1"/>
        <end position="16"/>
    </location>
</feature>
<keyword evidence="12" id="KW-1185">Reference proteome</keyword>
<dbReference type="Gene3D" id="2.10.70.10">
    <property type="entry name" value="Complement Module, domain 1"/>
    <property type="match status" value="1"/>
</dbReference>
<dbReference type="InterPro" id="IPR001254">
    <property type="entry name" value="Trypsin_dom"/>
</dbReference>
<evidence type="ECO:0000313" key="13">
    <source>
        <dbReference type="RefSeq" id="XP_002137957.4"/>
    </source>
</evidence>
<dbReference type="GO" id="GO:0016192">
    <property type="term" value="P:vesicle-mediated transport"/>
    <property type="evidence" value="ECO:0007669"/>
    <property type="project" value="UniProtKB-ARBA"/>
</dbReference>
<dbReference type="GO" id="GO:0005886">
    <property type="term" value="C:plasma membrane"/>
    <property type="evidence" value="ECO:0007669"/>
    <property type="project" value="TreeGrafter"/>
</dbReference>
<comment type="subcellular location">
    <subcellularLocation>
        <location evidence="2">Endomembrane system</location>
    </subcellularLocation>
    <subcellularLocation>
        <location evidence="1">Membrane</location>
        <topology evidence="1">Single-pass membrane protein</topology>
    </subcellularLocation>
</comment>
<keyword evidence="4" id="KW-0677">Repeat</keyword>
<dbReference type="PROSITE" id="PS50068">
    <property type="entry name" value="LDLRA_2"/>
    <property type="match status" value="3"/>
</dbReference>
<dbReference type="InterPro" id="IPR035976">
    <property type="entry name" value="Sushi/SCR/CCP_sf"/>
</dbReference>
<feature type="chain" id="PRO_5026327528" evidence="10">
    <location>
        <begin position="17"/>
        <end position="547"/>
    </location>
</feature>
<sequence>MKVITVLSFLCLIGFAFQCLTKTNELIQEIQICNGIIDCVDKSDEMFELCFNNTCDDEKLFRCTYGGCLDIARKCDQITDCWDSSDENPLECQNDEYLNALYDEIDRREDCEGQLSCQEKCVNWSQVCDGQIDCQDGLDENSTLCSKIDCPHPSFRCLYGGCISAAALCNHIPDCFDASDELPGICVKIMGQEPPVGPEATGGPEVAGDTQQGLTLTWEVRHCRLEDQSGSLIAKNYVGSTTYQSNSTVRDQTVVTLSCSYGHVLIGEQKNICIGEKWQHELAKCVPHCQQTGNILHEGQCTRQGRLIDCDQAVLPMGTRMVVSCSSGYEANEKSGVQVCHGNGSWVVEEELPKCEPTCGVWKLKDKAKEQAPPWMVSIFQRGVEPLFEFRCLATILSHYVLITSAECFQHKTIKFALATEPVLYTVAEGQAYSSTFWTNDEHGYKLHNVSFIHNVTETNHSLALVQLLQPLEFSVRVRPICLSSETPSKLVETNGTMMGEAIVSVDESNRYKLTQILGNKTDKYNISDFIEPIRNYIAECQERGNI</sequence>
<feature type="domain" description="Sushi" evidence="11">
    <location>
        <begin position="287"/>
        <end position="357"/>
    </location>
</feature>
<dbReference type="PANTHER" id="PTHR24270:SF63">
    <property type="entry name" value="TERRIBLY REDUCED OPTIC LOBES, ISOFORM B"/>
    <property type="match status" value="1"/>
</dbReference>
<dbReference type="SUPFAM" id="SSF50494">
    <property type="entry name" value="Trypsin-like serine proteases"/>
    <property type="match status" value="1"/>
</dbReference>
<evidence type="ECO:0000256" key="4">
    <source>
        <dbReference type="ARBA" id="ARBA00022737"/>
    </source>
</evidence>
<feature type="disulfide bond" evidence="8">
    <location>
        <begin position="63"/>
        <end position="81"/>
    </location>
</feature>
<dbReference type="InterPro" id="IPR000436">
    <property type="entry name" value="Sushi_SCR_CCP_dom"/>
</dbReference>
<dbReference type="SMART" id="SM00192">
    <property type="entry name" value="LDLa"/>
    <property type="match status" value="4"/>
</dbReference>
<keyword evidence="5" id="KW-1133">Transmembrane helix</keyword>
<dbReference type="PROSITE" id="PS01209">
    <property type="entry name" value="LDLRA_1"/>
    <property type="match status" value="2"/>
</dbReference>
<feature type="disulfide bond" evidence="8">
    <location>
        <begin position="157"/>
        <end position="175"/>
    </location>
</feature>
<evidence type="ECO:0000256" key="2">
    <source>
        <dbReference type="ARBA" id="ARBA00004308"/>
    </source>
</evidence>
<proteinExistence type="predicted"/>
<organism evidence="12 13">
    <name type="scientific">Drosophila pseudoobscura pseudoobscura</name>
    <name type="common">Fruit fly</name>
    <dbReference type="NCBI Taxonomy" id="46245"/>
    <lineage>
        <taxon>Eukaryota</taxon>
        <taxon>Metazoa</taxon>
        <taxon>Ecdysozoa</taxon>
        <taxon>Arthropoda</taxon>
        <taxon>Hexapoda</taxon>
        <taxon>Insecta</taxon>
        <taxon>Pterygota</taxon>
        <taxon>Neoptera</taxon>
        <taxon>Endopterygota</taxon>
        <taxon>Diptera</taxon>
        <taxon>Brachycera</taxon>
        <taxon>Muscomorpha</taxon>
        <taxon>Ephydroidea</taxon>
        <taxon>Drosophilidae</taxon>
        <taxon>Drosophila</taxon>
        <taxon>Sophophora</taxon>
    </lineage>
</organism>
<evidence type="ECO:0000256" key="8">
    <source>
        <dbReference type="PROSITE-ProRule" id="PRU00124"/>
    </source>
</evidence>
<dbReference type="Pfam" id="PF00057">
    <property type="entry name" value="Ldl_recept_a"/>
    <property type="match status" value="1"/>
</dbReference>
<evidence type="ECO:0000256" key="10">
    <source>
        <dbReference type="SAM" id="SignalP"/>
    </source>
</evidence>
<dbReference type="AlphaFoldDB" id="A0A6I8V3J0"/>
<evidence type="ECO:0000256" key="9">
    <source>
        <dbReference type="PROSITE-ProRule" id="PRU00302"/>
    </source>
</evidence>
<evidence type="ECO:0000256" key="5">
    <source>
        <dbReference type="ARBA" id="ARBA00022989"/>
    </source>
</evidence>
<protein>
    <submittedName>
        <fullName evidence="13">Modular serine protease-like</fullName>
    </submittedName>
</protein>
<name>A0A6I8V3J0_DROPS</name>
<evidence type="ECO:0000313" key="12">
    <source>
        <dbReference type="Proteomes" id="UP000001819"/>
    </source>
</evidence>
<comment type="caution">
    <text evidence="9">Lacks conserved residue(s) required for the propagation of feature annotation.</text>
</comment>
<dbReference type="InterPro" id="IPR023415">
    <property type="entry name" value="LDLR_class-A_CS"/>
</dbReference>
<feature type="disulfide bond" evidence="8">
    <location>
        <begin position="150"/>
        <end position="162"/>
    </location>
</feature>
<dbReference type="Proteomes" id="UP000001819">
    <property type="component" value="Chromosome 2"/>
</dbReference>
<dbReference type="SUPFAM" id="SSF57424">
    <property type="entry name" value="LDL receptor-like module"/>
    <property type="match status" value="4"/>
</dbReference>
<reference evidence="13" key="2">
    <citation type="submission" date="2025-08" db="UniProtKB">
        <authorList>
            <consortium name="RefSeq"/>
        </authorList>
    </citation>
    <scope>IDENTIFICATION</scope>
    <source>
        <strain evidence="13">MV-25-SWS-2005</strain>
        <tissue evidence="13">Whole body</tissue>
    </source>
</reference>
<keyword evidence="10" id="KW-0732">Signal</keyword>
<evidence type="ECO:0000259" key="11">
    <source>
        <dbReference type="PROSITE" id="PS50923"/>
    </source>
</evidence>
<dbReference type="InterPro" id="IPR036055">
    <property type="entry name" value="LDL_receptor-like_sf"/>
</dbReference>
<gene>
    <name evidence="13" type="primary">LOC6897854</name>
</gene>
<dbReference type="PRINTS" id="PR00261">
    <property type="entry name" value="LDLRECEPTOR"/>
</dbReference>
<keyword evidence="6" id="KW-0472">Membrane</keyword>
<dbReference type="Gene3D" id="4.10.400.10">
    <property type="entry name" value="Low-density Lipoprotein Receptor"/>
    <property type="match status" value="4"/>
</dbReference>
<dbReference type="PANTHER" id="PTHR24270">
    <property type="entry name" value="LOW-DENSITY LIPOPROTEIN RECEPTOR-RELATED"/>
    <property type="match status" value="1"/>
</dbReference>
<dbReference type="InterPro" id="IPR002172">
    <property type="entry name" value="LDrepeatLR_classA_rpt"/>
</dbReference>
<dbReference type="SUPFAM" id="SSF57535">
    <property type="entry name" value="Complement control module/SCR domain"/>
    <property type="match status" value="2"/>
</dbReference>
<dbReference type="RefSeq" id="XP_002137957.4">
    <property type="nucleotide sequence ID" value="XM_002137921.4"/>
</dbReference>
<keyword evidence="7 8" id="KW-1015">Disulfide bond</keyword>
<dbReference type="Pfam" id="PF00089">
    <property type="entry name" value="Trypsin"/>
    <property type="match status" value="1"/>
</dbReference>
<dbReference type="GO" id="GO:0012505">
    <property type="term" value="C:endomembrane system"/>
    <property type="evidence" value="ECO:0007669"/>
    <property type="project" value="UniProtKB-SubCell"/>
</dbReference>
<keyword evidence="9" id="KW-0768">Sushi</keyword>
<dbReference type="GO" id="GO:0006508">
    <property type="term" value="P:proteolysis"/>
    <property type="evidence" value="ECO:0007669"/>
    <property type="project" value="InterPro"/>
</dbReference>
<dbReference type="KEGG" id="dpo:6897854"/>
<evidence type="ECO:0000256" key="7">
    <source>
        <dbReference type="ARBA" id="ARBA00023157"/>
    </source>
</evidence>
<dbReference type="InParanoid" id="A0A6I8V3J0"/>
<evidence type="ECO:0000256" key="6">
    <source>
        <dbReference type="ARBA" id="ARBA00023136"/>
    </source>
</evidence>
<dbReference type="CDD" id="cd00112">
    <property type="entry name" value="LDLa"/>
    <property type="match status" value="3"/>
</dbReference>
<evidence type="ECO:0000256" key="1">
    <source>
        <dbReference type="ARBA" id="ARBA00004167"/>
    </source>
</evidence>
<dbReference type="InterPro" id="IPR009003">
    <property type="entry name" value="Peptidase_S1_PA"/>
</dbReference>
<dbReference type="GO" id="GO:0004252">
    <property type="term" value="F:serine-type endopeptidase activity"/>
    <property type="evidence" value="ECO:0007669"/>
    <property type="project" value="InterPro"/>
</dbReference>
<dbReference type="InterPro" id="IPR050685">
    <property type="entry name" value="LDLR"/>
</dbReference>
<reference evidence="12" key="1">
    <citation type="submission" date="2024-06" db="UniProtKB">
        <authorList>
            <consortium name="RefSeq"/>
        </authorList>
    </citation>
    <scope>NUCLEOTIDE SEQUENCE [LARGE SCALE GENOMIC DNA]</scope>
    <source>
        <strain evidence="12">MV2-25</strain>
    </source>
</reference>
<dbReference type="InterPro" id="IPR043504">
    <property type="entry name" value="Peptidase_S1_PA_chymotrypsin"/>
</dbReference>
<dbReference type="SMART" id="SM00032">
    <property type="entry name" value="CCP"/>
    <property type="match status" value="2"/>
</dbReference>
<dbReference type="Gene3D" id="2.40.10.10">
    <property type="entry name" value="Trypsin-like serine proteases"/>
    <property type="match status" value="2"/>
</dbReference>